<evidence type="ECO:0000313" key="3">
    <source>
        <dbReference type="Proteomes" id="UP000199501"/>
    </source>
</evidence>
<dbReference type="InterPro" id="IPR004381">
    <property type="entry name" value="Glycerate_kinase"/>
</dbReference>
<dbReference type="InterPro" id="IPR018193">
    <property type="entry name" value="Glyc_kinase_flavodox-like_fold"/>
</dbReference>
<dbReference type="PIRSF" id="PIRSF006078">
    <property type="entry name" value="GlxK"/>
    <property type="match status" value="1"/>
</dbReference>
<dbReference type="PANTHER" id="PTHR21599:SF0">
    <property type="entry name" value="GLYCERATE KINASE"/>
    <property type="match status" value="1"/>
</dbReference>
<reference evidence="3" key="1">
    <citation type="submission" date="2016-10" db="EMBL/GenBank/DDBJ databases">
        <authorList>
            <person name="Varghese N."/>
            <person name="Submissions S."/>
        </authorList>
    </citation>
    <scope>NUCLEOTIDE SEQUENCE [LARGE SCALE GENOMIC DNA]</scope>
    <source>
        <strain evidence="3">IBRC-M 10403</strain>
    </source>
</reference>
<organism evidence="2 3">
    <name type="scientific">Actinokineospora iranica</name>
    <dbReference type="NCBI Taxonomy" id="1271860"/>
    <lineage>
        <taxon>Bacteria</taxon>
        <taxon>Bacillati</taxon>
        <taxon>Actinomycetota</taxon>
        <taxon>Actinomycetes</taxon>
        <taxon>Pseudonocardiales</taxon>
        <taxon>Pseudonocardiaceae</taxon>
        <taxon>Actinokineospora</taxon>
    </lineage>
</organism>
<dbReference type="EMBL" id="FMZZ01000002">
    <property type="protein sequence ID" value="SDC49682.1"/>
    <property type="molecule type" value="Genomic_DNA"/>
</dbReference>
<protein>
    <submittedName>
        <fullName evidence="2">Glycerate kinase</fullName>
    </submittedName>
</protein>
<dbReference type="PANTHER" id="PTHR21599">
    <property type="entry name" value="GLYCERATE KINASE"/>
    <property type="match status" value="1"/>
</dbReference>
<comment type="similarity">
    <text evidence="1">Belongs to the glycerate kinase type-1 family.</text>
</comment>
<dbReference type="Gene3D" id="3.90.1510.10">
    <property type="entry name" value="Glycerate kinase, domain 2"/>
    <property type="match status" value="1"/>
</dbReference>
<dbReference type="Proteomes" id="UP000199501">
    <property type="component" value="Unassembled WGS sequence"/>
</dbReference>
<sequence>MRVVIAPDSFGGTLTAAQAAEAIAAGWARGAPAARLVPRPLADGGPGFVDVLHAALGGAVHRRTVIGPLGDPVEARWLFHDGTAYVESAEAIGLHLVPPARRPTACETATTHGVGELIAAARAAGAHTVVVGLGGSATTDGGKGALAALSERVGEPLDLPGVAALFGPRLVAAVDVENPLLGPHGAAVTFGPQKGADPAAVERLEARLAAWADDVASRLGRDPRAEPGAGAAGGLGFALLALGAEAVSGARLVRSATGLDQALDHADLVVTGEGSFDWQSLRGKLVTAVAAAAAERGVPCLVLAGQVGVGRRQAAAAGVEAAYSVAEHAGSVAAALADPAGTLADLAEHVARQWL</sequence>
<accession>A0A1G6M2B5</accession>
<dbReference type="OrthoDB" id="9774290at2"/>
<dbReference type="RefSeq" id="WP_091449100.1">
    <property type="nucleotide sequence ID" value="NZ_FMZZ01000002.1"/>
</dbReference>
<keyword evidence="1 2" id="KW-0418">Kinase</keyword>
<dbReference type="AlphaFoldDB" id="A0A1G6M2B5"/>
<gene>
    <name evidence="2" type="ORF">SAMN05216174_102347</name>
</gene>
<dbReference type="GO" id="GO:0008887">
    <property type="term" value="F:glycerate kinase activity"/>
    <property type="evidence" value="ECO:0007669"/>
    <property type="project" value="UniProtKB-UniRule"/>
</dbReference>
<keyword evidence="1" id="KW-0808">Transferase</keyword>
<evidence type="ECO:0000256" key="1">
    <source>
        <dbReference type="PIRNR" id="PIRNR006078"/>
    </source>
</evidence>
<dbReference type="Pfam" id="PF02595">
    <property type="entry name" value="Gly_kinase"/>
    <property type="match status" value="1"/>
</dbReference>
<dbReference type="SUPFAM" id="SSF110738">
    <property type="entry name" value="Glycerate kinase I"/>
    <property type="match status" value="1"/>
</dbReference>
<dbReference type="InterPro" id="IPR036129">
    <property type="entry name" value="Glycerate_kinase_sf"/>
</dbReference>
<dbReference type="GO" id="GO:0031388">
    <property type="term" value="P:organic acid phosphorylation"/>
    <property type="evidence" value="ECO:0007669"/>
    <property type="project" value="UniProtKB-UniRule"/>
</dbReference>
<proteinExistence type="inferred from homology"/>
<keyword evidence="3" id="KW-1185">Reference proteome</keyword>
<name>A0A1G6M2B5_9PSEU</name>
<evidence type="ECO:0000313" key="2">
    <source>
        <dbReference type="EMBL" id="SDC49682.1"/>
    </source>
</evidence>
<dbReference type="STRING" id="1271860.SAMN05216174_102347"/>